<keyword evidence="4" id="KW-0493">Microtubule</keyword>
<dbReference type="PANTHER" id="PTHR46372:SF2">
    <property type="entry name" value="PROTEIN WVD2-LIKE 3"/>
    <property type="match status" value="1"/>
</dbReference>
<comment type="similarity">
    <text evidence="2">Belongs to the TPX2 family.</text>
</comment>
<reference evidence="8 9" key="1">
    <citation type="submission" date="2020-04" db="EMBL/GenBank/DDBJ databases">
        <title>Plant Genome Project.</title>
        <authorList>
            <person name="Zhang R.-G."/>
        </authorList>
    </citation>
    <scope>NUCLEOTIDE SEQUENCE [LARGE SCALE GENOMIC DNA]</scope>
    <source>
        <strain evidence="8">YNK0</strain>
        <tissue evidence="8">Leaf</tissue>
    </source>
</reference>
<evidence type="ECO:0000256" key="6">
    <source>
        <dbReference type="SAM" id="MobiDB-lite"/>
    </source>
</evidence>
<evidence type="ECO:0000256" key="1">
    <source>
        <dbReference type="ARBA" id="ARBA00004245"/>
    </source>
</evidence>
<dbReference type="GO" id="GO:0008017">
    <property type="term" value="F:microtubule binding"/>
    <property type="evidence" value="ECO:0007669"/>
    <property type="project" value="InterPro"/>
</dbReference>
<comment type="caution">
    <text evidence="8">The sequence shown here is derived from an EMBL/GenBank/DDBJ whole genome shotgun (WGS) entry which is preliminary data.</text>
</comment>
<feature type="compositionally biased region" description="Polar residues" evidence="6">
    <location>
        <begin position="177"/>
        <end position="193"/>
    </location>
</feature>
<feature type="compositionally biased region" description="Polar residues" evidence="6">
    <location>
        <begin position="365"/>
        <end position="374"/>
    </location>
</feature>
<dbReference type="InterPro" id="IPR044806">
    <property type="entry name" value="WVD2/WDL1-4"/>
</dbReference>
<evidence type="ECO:0000256" key="2">
    <source>
        <dbReference type="ARBA" id="ARBA00005885"/>
    </source>
</evidence>
<dbReference type="EMBL" id="JABCRI010000014">
    <property type="protein sequence ID" value="KAF8394325.1"/>
    <property type="molecule type" value="Genomic_DNA"/>
</dbReference>
<dbReference type="InterPro" id="IPR027329">
    <property type="entry name" value="TPX2_C"/>
</dbReference>
<dbReference type="Pfam" id="PF06886">
    <property type="entry name" value="TPX2"/>
    <property type="match status" value="1"/>
</dbReference>
<evidence type="ECO:0000256" key="5">
    <source>
        <dbReference type="ARBA" id="ARBA00023212"/>
    </source>
</evidence>
<dbReference type="OrthoDB" id="1925970at2759"/>
<feature type="compositionally biased region" description="Basic and acidic residues" evidence="6">
    <location>
        <begin position="104"/>
        <end position="113"/>
    </location>
</feature>
<organism evidence="8 9">
    <name type="scientific">Tetracentron sinense</name>
    <name type="common">Spur-leaf</name>
    <dbReference type="NCBI Taxonomy" id="13715"/>
    <lineage>
        <taxon>Eukaryota</taxon>
        <taxon>Viridiplantae</taxon>
        <taxon>Streptophyta</taxon>
        <taxon>Embryophyta</taxon>
        <taxon>Tracheophyta</taxon>
        <taxon>Spermatophyta</taxon>
        <taxon>Magnoliopsida</taxon>
        <taxon>Trochodendrales</taxon>
        <taxon>Trochodendraceae</taxon>
        <taxon>Tetracentron</taxon>
    </lineage>
</organism>
<feature type="region of interest" description="Disordered" evidence="6">
    <location>
        <begin position="103"/>
        <end position="138"/>
    </location>
</feature>
<feature type="domain" description="TPX2 C-terminal" evidence="7">
    <location>
        <begin position="229"/>
        <end position="298"/>
    </location>
</feature>
<dbReference type="GO" id="GO:0000226">
    <property type="term" value="P:microtubule cytoskeleton organization"/>
    <property type="evidence" value="ECO:0007669"/>
    <property type="project" value="InterPro"/>
</dbReference>
<dbReference type="Proteomes" id="UP000655225">
    <property type="component" value="Unassembled WGS sequence"/>
</dbReference>
<comment type="subcellular location">
    <subcellularLocation>
        <location evidence="1">Cytoplasm</location>
        <location evidence="1">Cytoskeleton</location>
    </subcellularLocation>
</comment>
<feature type="region of interest" description="Disordered" evidence="6">
    <location>
        <begin position="177"/>
        <end position="220"/>
    </location>
</feature>
<feature type="compositionally biased region" description="Basic and acidic residues" evidence="6">
    <location>
        <begin position="344"/>
        <end position="359"/>
    </location>
</feature>
<evidence type="ECO:0000256" key="4">
    <source>
        <dbReference type="ARBA" id="ARBA00022701"/>
    </source>
</evidence>
<keyword evidence="5" id="KW-0206">Cytoskeleton</keyword>
<dbReference type="GO" id="GO:0005874">
    <property type="term" value="C:microtubule"/>
    <property type="evidence" value="ECO:0007669"/>
    <property type="project" value="UniProtKB-KW"/>
</dbReference>
<name>A0A834YU70_TETSI</name>
<keyword evidence="3" id="KW-0963">Cytoplasm</keyword>
<feature type="region of interest" description="Disordered" evidence="6">
    <location>
        <begin position="324"/>
        <end position="374"/>
    </location>
</feature>
<evidence type="ECO:0000256" key="3">
    <source>
        <dbReference type="ARBA" id="ARBA00022490"/>
    </source>
</evidence>
<dbReference type="PANTHER" id="PTHR46372">
    <property type="entry name" value="PROTEIN WVD2-LIKE 3"/>
    <property type="match status" value="1"/>
</dbReference>
<accession>A0A834YU70</accession>
<evidence type="ECO:0000313" key="8">
    <source>
        <dbReference type="EMBL" id="KAF8394325.1"/>
    </source>
</evidence>
<protein>
    <recommendedName>
        <fullName evidence="7">TPX2 C-terminal domain-containing protein</fullName>
    </recommendedName>
</protein>
<sequence length="408" mass="45169">MGREVTDICTDKEPDCVIVYSNGVSDNPVHEIASSNHDLVGSDGHNADLKSKYSEETIEVKDYDVKECTAENSLEITELCHVEKCHEERDVLCAKSTNFEASLPEEKTVKPEAQKSINNKKSSSPVKPASKSAAAGNVRTKYTVPQPFALATERRASSGTRHVVAETATAVVNRSYHANNLQSPNSAKNTQPISPLLSRKPLQPDNKKHTDEDDACSVASSTTVASAPKFRCTERAEKRKEFYSKLEERHQALEANKTQCEARTKEEREAAIKQLRKGLMFKANPMPSFYHEGPPPKVELKKFSHDNKKFTFFALIGCQLPPTRAKSPKLGRRKSCSDAVNSSQRDKGRGAYGQADRRSLGSYRGNITTQNDNVTCKVKDGTKQVSETTKSIPFKMTGQRDVDITVES</sequence>
<dbReference type="AlphaFoldDB" id="A0A834YU70"/>
<evidence type="ECO:0000313" key="9">
    <source>
        <dbReference type="Proteomes" id="UP000655225"/>
    </source>
</evidence>
<keyword evidence="9" id="KW-1185">Reference proteome</keyword>
<dbReference type="OMA" id="PDEEDTC"/>
<gene>
    <name evidence="8" type="ORF">HHK36_020533</name>
</gene>
<proteinExistence type="inferred from homology"/>
<evidence type="ECO:0000259" key="7">
    <source>
        <dbReference type="Pfam" id="PF06886"/>
    </source>
</evidence>
<feature type="compositionally biased region" description="Low complexity" evidence="6">
    <location>
        <begin position="114"/>
        <end position="135"/>
    </location>
</feature>